<dbReference type="SUPFAM" id="SSF55874">
    <property type="entry name" value="ATPase domain of HSP90 chaperone/DNA topoisomerase II/histidine kinase"/>
    <property type="match status" value="1"/>
</dbReference>
<evidence type="ECO:0000256" key="5">
    <source>
        <dbReference type="ARBA" id="ARBA00022741"/>
    </source>
</evidence>
<dbReference type="Gene3D" id="1.20.5.1930">
    <property type="match status" value="1"/>
</dbReference>
<comment type="catalytic activity">
    <reaction evidence="1">
        <text>ATP + protein L-histidine = ADP + protein N-phospho-L-histidine.</text>
        <dbReference type="EC" id="2.7.13.3"/>
    </reaction>
</comment>
<accession>A0ABV3GJA5</accession>
<gene>
    <name evidence="12" type="ORF">AB0I59_24245</name>
</gene>
<dbReference type="CDD" id="cd16917">
    <property type="entry name" value="HATPase_UhpB-NarQ-NarX-like"/>
    <property type="match status" value="1"/>
</dbReference>
<feature type="transmembrane region" description="Helical" evidence="9">
    <location>
        <begin position="12"/>
        <end position="31"/>
    </location>
</feature>
<keyword evidence="5" id="KW-0547">Nucleotide-binding</keyword>
<evidence type="ECO:0000256" key="3">
    <source>
        <dbReference type="ARBA" id="ARBA00022553"/>
    </source>
</evidence>
<dbReference type="EC" id="2.7.13.3" evidence="2"/>
<evidence type="ECO:0000256" key="1">
    <source>
        <dbReference type="ARBA" id="ARBA00000085"/>
    </source>
</evidence>
<evidence type="ECO:0000256" key="2">
    <source>
        <dbReference type="ARBA" id="ARBA00012438"/>
    </source>
</evidence>
<evidence type="ECO:0000256" key="7">
    <source>
        <dbReference type="ARBA" id="ARBA00022840"/>
    </source>
</evidence>
<feature type="domain" description="Signal transduction histidine kinase subgroup 3 dimerisation and phosphoacceptor" evidence="11">
    <location>
        <begin position="188"/>
        <end position="251"/>
    </location>
</feature>
<evidence type="ECO:0000256" key="9">
    <source>
        <dbReference type="SAM" id="Phobius"/>
    </source>
</evidence>
<reference evidence="12 13" key="1">
    <citation type="submission" date="2024-06" db="EMBL/GenBank/DDBJ databases">
        <title>The Natural Products Discovery Center: Release of the First 8490 Sequenced Strains for Exploring Actinobacteria Biosynthetic Diversity.</title>
        <authorList>
            <person name="Kalkreuter E."/>
            <person name="Kautsar S.A."/>
            <person name="Yang D."/>
            <person name="Bader C.D."/>
            <person name="Teijaro C.N."/>
            <person name="Fluegel L."/>
            <person name="Davis C.M."/>
            <person name="Simpson J.R."/>
            <person name="Lauterbach L."/>
            <person name="Steele A.D."/>
            <person name="Gui C."/>
            <person name="Meng S."/>
            <person name="Li G."/>
            <person name="Viehrig K."/>
            <person name="Ye F."/>
            <person name="Su P."/>
            <person name="Kiefer A.F."/>
            <person name="Nichols A."/>
            <person name="Cepeda A.J."/>
            <person name="Yan W."/>
            <person name="Fan B."/>
            <person name="Jiang Y."/>
            <person name="Adhikari A."/>
            <person name="Zheng C.-J."/>
            <person name="Schuster L."/>
            <person name="Cowan T.M."/>
            <person name="Smanski M.J."/>
            <person name="Chevrette M.G."/>
            <person name="De Carvalho L.P.S."/>
            <person name="Shen B."/>
        </authorList>
    </citation>
    <scope>NUCLEOTIDE SEQUENCE [LARGE SCALE GENOMIC DNA]</scope>
    <source>
        <strain evidence="12 13">NPDC050100</strain>
    </source>
</reference>
<dbReference type="InterPro" id="IPR050482">
    <property type="entry name" value="Sensor_HK_TwoCompSys"/>
</dbReference>
<dbReference type="Proteomes" id="UP001551675">
    <property type="component" value="Unassembled WGS sequence"/>
</dbReference>
<proteinExistence type="predicted"/>
<feature type="transmembrane region" description="Helical" evidence="9">
    <location>
        <begin position="100"/>
        <end position="122"/>
    </location>
</feature>
<dbReference type="RefSeq" id="WP_358136250.1">
    <property type="nucleotide sequence ID" value="NZ_JBFALK010000014.1"/>
</dbReference>
<keyword evidence="9" id="KW-0812">Transmembrane</keyword>
<dbReference type="EMBL" id="JBFALK010000014">
    <property type="protein sequence ID" value="MEV0971734.1"/>
    <property type="molecule type" value="Genomic_DNA"/>
</dbReference>
<dbReference type="InterPro" id="IPR003594">
    <property type="entry name" value="HATPase_dom"/>
</dbReference>
<dbReference type="PANTHER" id="PTHR24421">
    <property type="entry name" value="NITRATE/NITRITE SENSOR PROTEIN NARX-RELATED"/>
    <property type="match status" value="1"/>
</dbReference>
<dbReference type="Pfam" id="PF07730">
    <property type="entry name" value="HisKA_3"/>
    <property type="match status" value="1"/>
</dbReference>
<comment type="caution">
    <text evidence="12">The sequence shown here is derived from an EMBL/GenBank/DDBJ whole genome shotgun (WGS) entry which is preliminary data.</text>
</comment>
<keyword evidence="8" id="KW-0902">Two-component regulatory system</keyword>
<keyword evidence="3" id="KW-0597">Phosphoprotein</keyword>
<evidence type="ECO:0000259" key="10">
    <source>
        <dbReference type="Pfam" id="PF02518"/>
    </source>
</evidence>
<feature type="transmembrane region" description="Helical" evidence="9">
    <location>
        <begin position="43"/>
        <end position="60"/>
    </location>
</feature>
<keyword evidence="4" id="KW-0808">Transferase</keyword>
<feature type="domain" description="Histidine kinase/HSP90-like ATPase" evidence="10">
    <location>
        <begin position="298"/>
        <end position="387"/>
    </location>
</feature>
<feature type="transmembrane region" description="Helical" evidence="9">
    <location>
        <begin position="66"/>
        <end position="88"/>
    </location>
</feature>
<keyword evidence="13" id="KW-1185">Reference proteome</keyword>
<organism evidence="12 13">
    <name type="scientific">Microtetraspora glauca</name>
    <dbReference type="NCBI Taxonomy" id="1996"/>
    <lineage>
        <taxon>Bacteria</taxon>
        <taxon>Bacillati</taxon>
        <taxon>Actinomycetota</taxon>
        <taxon>Actinomycetes</taxon>
        <taxon>Streptosporangiales</taxon>
        <taxon>Streptosporangiaceae</taxon>
        <taxon>Microtetraspora</taxon>
    </lineage>
</organism>
<evidence type="ECO:0000313" key="12">
    <source>
        <dbReference type="EMBL" id="MEV0971734.1"/>
    </source>
</evidence>
<evidence type="ECO:0000256" key="8">
    <source>
        <dbReference type="ARBA" id="ARBA00023012"/>
    </source>
</evidence>
<evidence type="ECO:0000259" key="11">
    <source>
        <dbReference type="Pfam" id="PF07730"/>
    </source>
</evidence>
<dbReference type="GO" id="GO:0016301">
    <property type="term" value="F:kinase activity"/>
    <property type="evidence" value="ECO:0007669"/>
    <property type="project" value="UniProtKB-KW"/>
</dbReference>
<keyword evidence="6 12" id="KW-0418">Kinase</keyword>
<name>A0ABV3GJA5_MICGL</name>
<keyword evidence="7" id="KW-0067">ATP-binding</keyword>
<protein>
    <recommendedName>
        <fullName evidence="2">histidine kinase</fullName>
        <ecNumber evidence="2">2.7.13.3</ecNumber>
    </recommendedName>
</protein>
<dbReference type="InterPro" id="IPR011712">
    <property type="entry name" value="Sig_transdc_His_kin_sub3_dim/P"/>
</dbReference>
<dbReference type="Pfam" id="PF02518">
    <property type="entry name" value="HATPase_c"/>
    <property type="match status" value="1"/>
</dbReference>
<dbReference type="PANTHER" id="PTHR24421:SF10">
    <property type="entry name" value="NITRATE_NITRITE SENSOR PROTEIN NARQ"/>
    <property type="match status" value="1"/>
</dbReference>
<dbReference type="InterPro" id="IPR036890">
    <property type="entry name" value="HATPase_C_sf"/>
</dbReference>
<keyword evidence="9" id="KW-0472">Membrane</keyword>
<feature type="transmembrane region" description="Helical" evidence="9">
    <location>
        <begin position="134"/>
        <end position="155"/>
    </location>
</feature>
<dbReference type="Gene3D" id="3.30.565.10">
    <property type="entry name" value="Histidine kinase-like ATPase, C-terminal domain"/>
    <property type="match status" value="1"/>
</dbReference>
<keyword evidence="9" id="KW-1133">Transmembrane helix</keyword>
<evidence type="ECO:0000256" key="6">
    <source>
        <dbReference type="ARBA" id="ARBA00022777"/>
    </source>
</evidence>
<evidence type="ECO:0000256" key="4">
    <source>
        <dbReference type="ARBA" id="ARBA00022679"/>
    </source>
</evidence>
<evidence type="ECO:0000313" key="13">
    <source>
        <dbReference type="Proteomes" id="UP001551675"/>
    </source>
</evidence>
<sequence length="391" mass="41788">MVTWSWTPRIRFPLFDTGFAAAVTIVGSGLGLGPTPLSPGRGAHAPAIVVAGIAGVSLAFRRRLPFSVALVCSVAAVFVSPLALPFSLYALAVYGRRHTLLGWAAVGAVLLVAVGVHLHYAQAVWGRAPTWVEMVGVAVASVGVIVVVPVLLGLYQKSRRRLIQALAERAERAETEQEIRADQARLEERARLAGEMHDVVTHRVSLMVLQAASLRTRAPNKEVLAAAEEIRVIGRQAMKELRDLVRVLRSQGQVGTALNDEADVLDVSALVADSRSAGIGVELVTDGEPLPAESAVRRTAYRIVQEALTNVHKHAPGASVRIRVRYDAKWIYITVRNTSSTRRPDVELGTGGTGLEGLRQRIDLVGGRLHAAPQPDGGFELAAALPADGQS</sequence>